<feature type="transmembrane region" description="Helical" evidence="6">
    <location>
        <begin position="358"/>
        <end position="377"/>
    </location>
</feature>
<feature type="transmembrane region" description="Helical" evidence="6">
    <location>
        <begin position="158"/>
        <end position="182"/>
    </location>
</feature>
<organism evidence="7 8">
    <name type="scientific">Oedothorax gibbosus</name>
    <dbReference type="NCBI Taxonomy" id="931172"/>
    <lineage>
        <taxon>Eukaryota</taxon>
        <taxon>Metazoa</taxon>
        <taxon>Ecdysozoa</taxon>
        <taxon>Arthropoda</taxon>
        <taxon>Chelicerata</taxon>
        <taxon>Arachnida</taxon>
        <taxon>Araneae</taxon>
        <taxon>Araneomorphae</taxon>
        <taxon>Entelegynae</taxon>
        <taxon>Araneoidea</taxon>
        <taxon>Linyphiidae</taxon>
        <taxon>Erigoninae</taxon>
        <taxon>Oedothorax</taxon>
    </lineage>
</organism>
<feature type="transmembrane region" description="Helical" evidence="6">
    <location>
        <begin position="92"/>
        <end position="110"/>
    </location>
</feature>
<feature type="transmembrane region" description="Helical" evidence="6">
    <location>
        <begin position="397"/>
        <end position="415"/>
    </location>
</feature>
<dbReference type="Proteomes" id="UP000827092">
    <property type="component" value="Unassembled WGS sequence"/>
</dbReference>
<sequence length="635" mass="70504">MTNSGKFSDVMESVENKRIHNAGRIAQKNFLILCLGYFLLYSGFWALTNLQSTMNADSGIGVSSQAVINAFAMASSLLLPQLAISKFGCKNVLVYGTIACCGYVASNAYLRFETIMLASALFGIATGPFISAQSFYVNEMARRFHSSVGGKVENTMACFFGCYSFSLGISQVAGNFVSYLVLGLGKLSQNSSTQLICGVNFDLDSLMNVTNTQLDAPTEKTRLILIGIFTLMGVLAVFVLIFFLDHLKIEKKVEGFQIMGHSLVAALKHSKKFDQILLIPISVLLGLEVSFYANEFTMPISTTKTQYNKFGRNMNHNKGQNLPYMAAEESMDEELCINEGDPDPSTSKSLRYVQRKTFWNLFVFSFSYFLVYTGFWTLSNLQSTMNASQGMGDDSQAVIYICSMLSSVLLPTFTIGRFGCKAVLVAGTVICTLNLASNAYLRWDTLMTACALYGLINGPYQSAMTLYIDEMATRFQGTIKEHTEFVMALFFGLFMFFSESTQIWGNLISYYVLKNNRSDPTPGNTTFHSECGVHFKPSDNDTNANLDPPTESQRFILVGIFVLLGVASALILGFFLDPLKNDLQESKGCKSIVDRFLSAFKFLRNPHQLLLIPISVYIGMEGPFYSNEFTQVRFQ</sequence>
<reference evidence="7 8" key="1">
    <citation type="journal article" date="2022" name="Nat. Ecol. Evol.">
        <title>A masculinizing supergene underlies an exaggerated male reproductive morph in a spider.</title>
        <authorList>
            <person name="Hendrickx F."/>
            <person name="De Corte Z."/>
            <person name="Sonet G."/>
            <person name="Van Belleghem S.M."/>
            <person name="Kostlbacher S."/>
            <person name="Vangestel C."/>
        </authorList>
    </citation>
    <scope>NUCLEOTIDE SEQUENCE [LARGE SCALE GENOMIC DNA]</scope>
    <source>
        <strain evidence="7">W744_W776</strain>
    </source>
</reference>
<feature type="transmembrane region" description="Helical" evidence="6">
    <location>
        <begin position="30"/>
        <end position="48"/>
    </location>
</feature>
<dbReference type="GO" id="GO:0043266">
    <property type="term" value="P:regulation of potassium ion transport"/>
    <property type="evidence" value="ECO:0007669"/>
    <property type="project" value="TreeGrafter"/>
</dbReference>
<comment type="subcellular location">
    <subcellularLocation>
        <location evidence="1">Membrane</location>
        <topology evidence="1">Multi-pass membrane protein</topology>
    </subcellularLocation>
</comment>
<proteinExistence type="inferred from homology"/>
<keyword evidence="5 6" id="KW-0472">Membrane</keyword>
<feature type="transmembrane region" description="Helical" evidence="6">
    <location>
        <begin position="60"/>
        <end position="80"/>
    </location>
</feature>
<feature type="transmembrane region" description="Helical" evidence="6">
    <location>
        <begin position="223"/>
        <end position="244"/>
    </location>
</feature>
<keyword evidence="8" id="KW-1185">Reference proteome</keyword>
<protein>
    <submittedName>
        <fullName evidence="7">Uncharacterized protein</fullName>
    </submittedName>
</protein>
<feature type="transmembrane region" description="Helical" evidence="6">
    <location>
        <begin position="555"/>
        <end position="576"/>
    </location>
</feature>
<evidence type="ECO:0000256" key="1">
    <source>
        <dbReference type="ARBA" id="ARBA00004141"/>
    </source>
</evidence>
<dbReference type="PANTHER" id="PTHR19444:SF11">
    <property type="entry name" value="UNC93-LIKE PROTEIN"/>
    <property type="match status" value="1"/>
</dbReference>
<dbReference type="SUPFAM" id="SSF103473">
    <property type="entry name" value="MFS general substrate transporter"/>
    <property type="match status" value="1"/>
</dbReference>
<accession>A0AAV6UES4</accession>
<name>A0AAV6UES4_9ARAC</name>
<dbReference type="InterPro" id="IPR036259">
    <property type="entry name" value="MFS_trans_sf"/>
</dbReference>
<dbReference type="InterPro" id="IPR010291">
    <property type="entry name" value="Ion_channel_UNC-93"/>
</dbReference>
<keyword evidence="3 6" id="KW-0812">Transmembrane</keyword>
<evidence type="ECO:0000256" key="6">
    <source>
        <dbReference type="SAM" id="Phobius"/>
    </source>
</evidence>
<dbReference type="GO" id="GO:0015459">
    <property type="term" value="F:potassium channel regulator activity"/>
    <property type="evidence" value="ECO:0007669"/>
    <property type="project" value="TreeGrafter"/>
</dbReference>
<comment type="caution">
    <text evidence="7">The sequence shown here is derived from an EMBL/GenBank/DDBJ whole genome shotgun (WGS) entry which is preliminary data.</text>
</comment>
<dbReference type="AlphaFoldDB" id="A0AAV6UES4"/>
<evidence type="ECO:0000256" key="4">
    <source>
        <dbReference type="ARBA" id="ARBA00022989"/>
    </source>
</evidence>
<dbReference type="Pfam" id="PF05978">
    <property type="entry name" value="UNC-93"/>
    <property type="match status" value="2"/>
</dbReference>
<dbReference type="GO" id="GO:0055120">
    <property type="term" value="C:striated muscle dense body"/>
    <property type="evidence" value="ECO:0007669"/>
    <property type="project" value="TreeGrafter"/>
</dbReference>
<evidence type="ECO:0000313" key="7">
    <source>
        <dbReference type="EMBL" id="KAG8182982.1"/>
    </source>
</evidence>
<feature type="transmembrane region" description="Helical" evidence="6">
    <location>
        <begin position="489"/>
        <end position="513"/>
    </location>
</feature>
<evidence type="ECO:0000256" key="5">
    <source>
        <dbReference type="ARBA" id="ARBA00023136"/>
    </source>
</evidence>
<feature type="transmembrane region" description="Helical" evidence="6">
    <location>
        <begin position="116"/>
        <end position="137"/>
    </location>
</feature>
<dbReference type="InterPro" id="IPR051951">
    <property type="entry name" value="UNC-93_regulatory"/>
</dbReference>
<dbReference type="GO" id="GO:0005886">
    <property type="term" value="C:plasma membrane"/>
    <property type="evidence" value="ECO:0007669"/>
    <property type="project" value="TreeGrafter"/>
</dbReference>
<keyword evidence="4 6" id="KW-1133">Transmembrane helix</keyword>
<dbReference type="PANTHER" id="PTHR19444">
    <property type="entry name" value="UNC-93 RELATED"/>
    <property type="match status" value="1"/>
</dbReference>
<evidence type="ECO:0000256" key="3">
    <source>
        <dbReference type="ARBA" id="ARBA00022692"/>
    </source>
</evidence>
<gene>
    <name evidence="7" type="ORF">JTE90_013431</name>
</gene>
<dbReference type="EMBL" id="JAFNEN010000438">
    <property type="protein sequence ID" value="KAG8182982.1"/>
    <property type="molecule type" value="Genomic_DNA"/>
</dbReference>
<comment type="similarity">
    <text evidence="2">Belongs to the unc-93 family.</text>
</comment>
<evidence type="ECO:0000256" key="2">
    <source>
        <dbReference type="ARBA" id="ARBA00009172"/>
    </source>
</evidence>
<evidence type="ECO:0000313" key="8">
    <source>
        <dbReference type="Proteomes" id="UP000827092"/>
    </source>
</evidence>
<dbReference type="GO" id="GO:0006937">
    <property type="term" value="P:regulation of muscle contraction"/>
    <property type="evidence" value="ECO:0007669"/>
    <property type="project" value="TreeGrafter"/>
</dbReference>